<keyword evidence="1" id="KW-0812">Transmembrane</keyword>
<evidence type="ECO:0000256" key="1">
    <source>
        <dbReference type="SAM" id="Phobius"/>
    </source>
</evidence>
<keyword evidence="1" id="KW-1133">Transmembrane helix</keyword>
<evidence type="ECO:0000313" key="2">
    <source>
        <dbReference type="EMBL" id="KKL51634.1"/>
    </source>
</evidence>
<protein>
    <submittedName>
        <fullName evidence="2">Uncharacterized protein</fullName>
    </submittedName>
</protein>
<reference evidence="2" key="1">
    <citation type="journal article" date="2015" name="Nature">
        <title>Complex archaea that bridge the gap between prokaryotes and eukaryotes.</title>
        <authorList>
            <person name="Spang A."/>
            <person name="Saw J.H."/>
            <person name="Jorgensen S.L."/>
            <person name="Zaremba-Niedzwiedzka K."/>
            <person name="Martijn J."/>
            <person name="Lind A.E."/>
            <person name="van Eijk R."/>
            <person name="Schleper C."/>
            <person name="Guy L."/>
            <person name="Ettema T.J."/>
        </authorList>
    </citation>
    <scope>NUCLEOTIDE SEQUENCE</scope>
</reference>
<accession>A0A0F9CR09</accession>
<dbReference type="AlphaFoldDB" id="A0A0F9CR09"/>
<comment type="caution">
    <text evidence="2">The sequence shown here is derived from an EMBL/GenBank/DDBJ whole genome shotgun (WGS) entry which is preliminary data.</text>
</comment>
<name>A0A0F9CR09_9ZZZZ</name>
<feature type="transmembrane region" description="Helical" evidence="1">
    <location>
        <begin position="42"/>
        <end position="60"/>
    </location>
</feature>
<proteinExistence type="predicted"/>
<feature type="non-terminal residue" evidence="2">
    <location>
        <position position="63"/>
    </location>
</feature>
<gene>
    <name evidence="2" type="ORF">LCGC14_2293550</name>
</gene>
<sequence length="63" mass="6804">MRRIDVINVGMRVSVGYIAVCCIAVSRVAVGVPMVDVIVSNVIVRIHVSNVIVSNVVVGIRMR</sequence>
<feature type="transmembrane region" description="Helical" evidence="1">
    <location>
        <begin position="12"/>
        <end position="30"/>
    </location>
</feature>
<dbReference type="EMBL" id="LAZR01032178">
    <property type="protein sequence ID" value="KKL51634.1"/>
    <property type="molecule type" value="Genomic_DNA"/>
</dbReference>
<organism evidence="2">
    <name type="scientific">marine sediment metagenome</name>
    <dbReference type="NCBI Taxonomy" id="412755"/>
    <lineage>
        <taxon>unclassified sequences</taxon>
        <taxon>metagenomes</taxon>
        <taxon>ecological metagenomes</taxon>
    </lineage>
</organism>
<keyword evidence="1" id="KW-0472">Membrane</keyword>